<evidence type="ECO:0000313" key="2">
    <source>
        <dbReference type="Proteomes" id="UP000887569"/>
    </source>
</evidence>
<reference evidence="3" key="1">
    <citation type="submission" date="2022-11" db="UniProtKB">
        <authorList>
            <consortium name="WormBaseParasite"/>
        </authorList>
    </citation>
    <scope>IDENTIFICATION</scope>
</reference>
<protein>
    <submittedName>
        <fullName evidence="3">Matrin-type domain-containing protein</fullName>
    </submittedName>
</protein>
<evidence type="ECO:0000313" key="3">
    <source>
        <dbReference type="WBParaSite" id="PgR105_g007_t01"/>
    </source>
</evidence>
<sequence>MPALEVEISNDQSTPMNALKQGSHERESAVITIHSDANTAPHQ</sequence>
<proteinExistence type="predicted"/>
<keyword evidence="2" id="KW-1185">Reference proteome</keyword>
<dbReference type="WBParaSite" id="PgR105_g007_t01">
    <property type="protein sequence ID" value="PgR105_g007_t01"/>
    <property type="gene ID" value="PgR105_g007"/>
</dbReference>
<dbReference type="Proteomes" id="UP000887569">
    <property type="component" value="Unplaced"/>
</dbReference>
<feature type="region of interest" description="Disordered" evidence="1">
    <location>
        <begin position="1"/>
        <end position="27"/>
    </location>
</feature>
<name>A0A915C8M5_PARUN</name>
<dbReference type="AlphaFoldDB" id="A0A915C8M5"/>
<organism evidence="2 3">
    <name type="scientific">Parascaris univalens</name>
    <name type="common">Nematode worm</name>
    <dbReference type="NCBI Taxonomy" id="6257"/>
    <lineage>
        <taxon>Eukaryota</taxon>
        <taxon>Metazoa</taxon>
        <taxon>Ecdysozoa</taxon>
        <taxon>Nematoda</taxon>
        <taxon>Chromadorea</taxon>
        <taxon>Rhabditida</taxon>
        <taxon>Spirurina</taxon>
        <taxon>Ascaridomorpha</taxon>
        <taxon>Ascaridoidea</taxon>
        <taxon>Ascarididae</taxon>
        <taxon>Parascaris</taxon>
    </lineage>
</organism>
<evidence type="ECO:0000256" key="1">
    <source>
        <dbReference type="SAM" id="MobiDB-lite"/>
    </source>
</evidence>
<accession>A0A915C8M5</accession>